<feature type="compositionally biased region" description="Basic residues" evidence="1">
    <location>
        <begin position="131"/>
        <end position="140"/>
    </location>
</feature>
<evidence type="ECO:0000256" key="1">
    <source>
        <dbReference type="SAM" id="MobiDB-lite"/>
    </source>
</evidence>
<accession>A0A8K0TM62</accession>
<evidence type="ECO:0000256" key="2">
    <source>
        <dbReference type="SAM" id="Phobius"/>
    </source>
</evidence>
<evidence type="ECO:0000313" key="3">
    <source>
        <dbReference type="EMBL" id="KAH7367082.1"/>
    </source>
</evidence>
<evidence type="ECO:0000313" key="4">
    <source>
        <dbReference type="Proteomes" id="UP000813385"/>
    </source>
</evidence>
<dbReference type="AlphaFoldDB" id="A0A8K0TM62"/>
<organism evidence="3 4">
    <name type="scientific">Plectosphaerella cucumerina</name>
    <dbReference type="NCBI Taxonomy" id="40658"/>
    <lineage>
        <taxon>Eukaryota</taxon>
        <taxon>Fungi</taxon>
        <taxon>Dikarya</taxon>
        <taxon>Ascomycota</taxon>
        <taxon>Pezizomycotina</taxon>
        <taxon>Sordariomycetes</taxon>
        <taxon>Hypocreomycetidae</taxon>
        <taxon>Glomerellales</taxon>
        <taxon>Plectosphaerellaceae</taxon>
        <taxon>Plectosphaerella</taxon>
    </lineage>
</organism>
<feature type="transmembrane region" description="Helical" evidence="2">
    <location>
        <begin position="20"/>
        <end position="44"/>
    </location>
</feature>
<keyword evidence="2" id="KW-1133">Transmembrane helix</keyword>
<comment type="caution">
    <text evidence="3">The sequence shown here is derived from an EMBL/GenBank/DDBJ whole genome shotgun (WGS) entry which is preliminary data.</text>
</comment>
<sequence length="226" mass="25681">MRPDVTRLRPRDGSQLTPNTTALLITLIVVGSLALLAVTAFLLYRSRSEQRYRHASAADPYLTRREFKRRSKMSPTQRIEEDELQRRIMIRKSLASRTSTRTQDDVDSDIEPSMAQIPGARVYHPDERTSPRRQRSRGRLRGLYTEIVPPRASSPSPDRSPLLVDGPQVPPRHPDRVKKAYHGLASTPEQPPQIEVSSLVFGGSLQEDGRIHRFIWRTGSGEANKR</sequence>
<proteinExistence type="predicted"/>
<protein>
    <submittedName>
        <fullName evidence="3">Uncharacterized protein</fullName>
    </submittedName>
</protein>
<keyword evidence="4" id="KW-1185">Reference proteome</keyword>
<dbReference type="OrthoDB" id="5222624at2759"/>
<gene>
    <name evidence="3" type="ORF">B0T11DRAFT_50173</name>
</gene>
<dbReference type="EMBL" id="JAGPXD010000002">
    <property type="protein sequence ID" value="KAH7367082.1"/>
    <property type="molecule type" value="Genomic_DNA"/>
</dbReference>
<keyword evidence="2" id="KW-0812">Transmembrane</keyword>
<feature type="region of interest" description="Disordered" evidence="1">
    <location>
        <begin position="91"/>
        <end position="176"/>
    </location>
</feature>
<keyword evidence="2" id="KW-0472">Membrane</keyword>
<feature type="compositionally biased region" description="Low complexity" evidence="1">
    <location>
        <begin position="148"/>
        <end position="165"/>
    </location>
</feature>
<dbReference type="Proteomes" id="UP000813385">
    <property type="component" value="Unassembled WGS sequence"/>
</dbReference>
<name>A0A8K0TM62_9PEZI</name>
<reference evidence="3" key="1">
    <citation type="journal article" date="2021" name="Nat. Commun.">
        <title>Genetic determinants of endophytism in the Arabidopsis root mycobiome.</title>
        <authorList>
            <person name="Mesny F."/>
            <person name="Miyauchi S."/>
            <person name="Thiergart T."/>
            <person name="Pickel B."/>
            <person name="Atanasova L."/>
            <person name="Karlsson M."/>
            <person name="Huettel B."/>
            <person name="Barry K.W."/>
            <person name="Haridas S."/>
            <person name="Chen C."/>
            <person name="Bauer D."/>
            <person name="Andreopoulos W."/>
            <person name="Pangilinan J."/>
            <person name="LaButti K."/>
            <person name="Riley R."/>
            <person name="Lipzen A."/>
            <person name="Clum A."/>
            <person name="Drula E."/>
            <person name="Henrissat B."/>
            <person name="Kohler A."/>
            <person name="Grigoriev I.V."/>
            <person name="Martin F.M."/>
            <person name="Hacquard S."/>
        </authorList>
    </citation>
    <scope>NUCLEOTIDE SEQUENCE</scope>
    <source>
        <strain evidence="3">MPI-CAGE-AT-0016</strain>
    </source>
</reference>